<keyword evidence="1" id="KW-0472">Membrane</keyword>
<name>A0AAU8B732_9VIRU</name>
<proteinExistence type="predicted"/>
<protein>
    <submittedName>
        <fullName evidence="3">DNA pilot protein</fullName>
    </submittedName>
</protein>
<accession>A0AAU8B732</accession>
<feature type="transmembrane region" description="Helical" evidence="1">
    <location>
        <begin position="20"/>
        <end position="43"/>
    </location>
</feature>
<keyword evidence="1" id="KW-0812">Transmembrane</keyword>
<sequence length="404" mass="44189">MLLLIGRLIPPFSLSSLIYLIFYIMGVVQGLTGLAGAGIAAGANTAATVMTNNANKQIAQMNNEFNEKMLNKQMDYNKEMYQQQLGDQWSFYNDAKENQWKMYEDSKEYNSASAQRERLEAAGLNPYLMMSGGNAGVATSNSAPSGSAPAGQGVSIPTASPYAADYSGLAQGVGQAIDAYNQIRLQKAQQGKISAEENNIRIEGKYKAASMIAEIANTMQNTKSQAAKTALETIMTGVQKDLIRAQTDKVKGETTYNAILARGAAVDNLMKSETLKVLPQQLRNTLAEQTANIAVKYAQRDLTKKQVDHEVEKIVNTIAQRGLIGAQTDATSIANNGAVQQQQYFSDTYKFQKNKLIAEMRKAIFDVQPFGSSGRFTPAFNALFHLYDIGRAASSGKDYMYEYE</sequence>
<evidence type="ECO:0000313" key="2">
    <source>
        <dbReference type="EMBL" id="XCD06331.1"/>
    </source>
</evidence>
<keyword evidence="1" id="KW-1133">Transmembrane helix</keyword>
<dbReference type="EMBL" id="PP511658">
    <property type="protein sequence ID" value="XCD06331.1"/>
    <property type="molecule type" value="Genomic_DNA"/>
</dbReference>
<organism evidence="3">
    <name type="scientific">Dulem virus 217</name>
    <dbReference type="NCBI Taxonomy" id="3145694"/>
    <lineage>
        <taxon>Viruses</taxon>
        <taxon>Monodnaviria</taxon>
        <taxon>Sangervirae</taxon>
        <taxon>Phixviricota</taxon>
        <taxon>Malgrandaviricetes</taxon>
        <taxon>Petitvirales</taxon>
        <taxon>Microviridae</taxon>
        <taxon>Microvirus</taxon>
    </lineage>
</organism>
<evidence type="ECO:0000256" key="1">
    <source>
        <dbReference type="SAM" id="Phobius"/>
    </source>
</evidence>
<evidence type="ECO:0000313" key="3">
    <source>
        <dbReference type="EMBL" id="XCD08137.1"/>
    </source>
</evidence>
<reference evidence="3" key="1">
    <citation type="submission" date="2024-03" db="EMBL/GenBank/DDBJ databases">
        <title>Diverse circular DNA viruses in blood, oral, and fecal samples of captive lemurs.</title>
        <authorList>
            <person name="Paietta E.N."/>
            <person name="Kraberger S."/>
            <person name="Lund M.C."/>
            <person name="Custer J.M."/>
            <person name="Vargas K.M."/>
            <person name="Ehmke E.E."/>
            <person name="Yoder A.D."/>
            <person name="Varsani A."/>
        </authorList>
    </citation>
    <scope>NUCLEOTIDE SEQUENCE</scope>
    <source>
        <strain evidence="2">Duke_25FS_70</strain>
        <strain evidence="3">Duke_29_28</strain>
    </source>
</reference>
<dbReference type="EMBL" id="PP511861">
    <property type="protein sequence ID" value="XCD08137.1"/>
    <property type="molecule type" value="Genomic_DNA"/>
</dbReference>